<evidence type="ECO:0000313" key="5">
    <source>
        <dbReference type="Proteomes" id="UP000199207"/>
    </source>
</evidence>
<sequence length="312" mass="32728">MRLLRIGPPGGERPCAVGPDGAVRDLSSWVPDWTGAALDPDALQETAARLVREAVGLPAVDPAAGRVGPPVRPGGHLLSIGLNYRAHAAEAGLALPDEPIVASKAPTTLVGPCDDLLLPPGGEKTDWEVELAVVIGRRAQYLPDPASALRHVAGYATGNDVSERSWLLERGGQWVKGKSFESFSPLGPYLVTPDEVGDPGRLRLTCRVNGRMMQDGSTADMVFEVSHLLWYLSQCMVLHPGDVVLTGTPAGVALGRPDQPYLRAGDVVEAEVSGLGAQRQQCRAVVLGGAEADAPEVAAAPVRPASSARTRS</sequence>
<dbReference type="STRING" id="910347.SAMN05421773_107194"/>
<dbReference type="InterPro" id="IPR011234">
    <property type="entry name" value="Fumarylacetoacetase-like_C"/>
</dbReference>
<dbReference type="InterPro" id="IPR051121">
    <property type="entry name" value="FAH"/>
</dbReference>
<feature type="domain" description="Fumarylacetoacetase-like C-terminal" evidence="3">
    <location>
        <begin position="79"/>
        <end position="281"/>
    </location>
</feature>
<dbReference type="GO" id="GO:0046872">
    <property type="term" value="F:metal ion binding"/>
    <property type="evidence" value="ECO:0007669"/>
    <property type="project" value="UniProtKB-KW"/>
</dbReference>
<keyword evidence="5" id="KW-1185">Reference proteome</keyword>
<dbReference type="OrthoDB" id="2273115at2"/>
<protein>
    <submittedName>
        <fullName evidence="4">2-keto-4-pentenoate hydratase/2-oxohepta-3-ene-1,7-dioic acid hydratase (Catechol pathway)</fullName>
    </submittedName>
</protein>
<keyword evidence="2" id="KW-0479">Metal-binding</keyword>
<name>A0A1I1NDM6_9ACTN</name>
<dbReference type="AlphaFoldDB" id="A0A1I1NDM6"/>
<dbReference type="GO" id="GO:0044281">
    <property type="term" value="P:small molecule metabolic process"/>
    <property type="evidence" value="ECO:0007669"/>
    <property type="project" value="UniProtKB-ARBA"/>
</dbReference>
<comment type="similarity">
    <text evidence="1">Belongs to the FAH family.</text>
</comment>
<dbReference type="PANTHER" id="PTHR42796">
    <property type="entry name" value="FUMARYLACETOACETATE HYDROLASE DOMAIN-CONTAINING PROTEIN 2A-RELATED"/>
    <property type="match status" value="1"/>
</dbReference>
<proteinExistence type="inferred from homology"/>
<gene>
    <name evidence="4" type="ORF">SAMN05421773_107194</name>
</gene>
<evidence type="ECO:0000313" key="4">
    <source>
        <dbReference type="EMBL" id="SFC91840.1"/>
    </source>
</evidence>
<dbReference type="RefSeq" id="WP_093839297.1">
    <property type="nucleotide sequence ID" value="NZ_FOLM01000007.1"/>
</dbReference>
<evidence type="ECO:0000256" key="1">
    <source>
        <dbReference type="ARBA" id="ARBA00010211"/>
    </source>
</evidence>
<reference evidence="4 5" key="1">
    <citation type="submission" date="2016-10" db="EMBL/GenBank/DDBJ databases">
        <authorList>
            <person name="de Groot N.N."/>
        </authorList>
    </citation>
    <scope>NUCLEOTIDE SEQUENCE [LARGE SCALE GENOMIC DNA]</scope>
    <source>
        <strain evidence="4 5">CGMCC 4.5739</strain>
    </source>
</reference>
<accession>A0A1I1NDM6</accession>
<dbReference type="Gene3D" id="3.90.850.10">
    <property type="entry name" value="Fumarylacetoacetase-like, C-terminal domain"/>
    <property type="match status" value="1"/>
</dbReference>
<dbReference type="InterPro" id="IPR036663">
    <property type="entry name" value="Fumarylacetoacetase_C_sf"/>
</dbReference>
<dbReference type="SUPFAM" id="SSF56529">
    <property type="entry name" value="FAH"/>
    <property type="match status" value="1"/>
</dbReference>
<dbReference type="PANTHER" id="PTHR42796:SF4">
    <property type="entry name" value="FUMARYLACETOACETATE HYDROLASE DOMAIN-CONTAINING PROTEIN 2A"/>
    <property type="match status" value="1"/>
</dbReference>
<dbReference type="Proteomes" id="UP000199207">
    <property type="component" value="Unassembled WGS sequence"/>
</dbReference>
<evidence type="ECO:0000259" key="3">
    <source>
        <dbReference type="Pfam" id="PF01557"/>
    </source>
</evidence>
<organism evidence="4 5">
    <name type="scientific">Streptomyces aidingensis</name>
    <dbReference type="NCBI Taxonomy" id="910347"/>
    <lineage>
        <taxon>Bacteria</taxon>
        <taxon>Bacillati</taxon>
        <taxon>Actinomycetota</taxon>
        <taxon>Actinomycetes</taxon>
        <taxon>Kitasatosporales</taxon>
        <taxon>Streptomycetaceae</taxon>
        <taxon>Streptomyces</taxon>
    </lineage>
</organism>
<dbReference type="EMBL" id="FOLM01000007">
    <property type="protein sequence ID" value="SFC91840.1"/>
    <property type="molecule type" value="Genomic_DNA"/>
</dbReference>
<dbReference type="GO" id="GO:0003824">
    <property type="term" value="F:catalytic activity"/>
    <property type="evidence" value="ECO:0007669"/>
    <property type="project" value="InterPro"/>
</dbReference>
<evidence type="ECO:0000256" key="2">
    <source>
        <dbReference type="ARBA" id="ARBA00022723"/>
    </source>
</evidence>
<dbReference type="Pfam" id="PF01557">
    <property type="entry name" value="FAA_hydrolase"/>
    <property type="match status" value="1"/>
</dbReference>